<gene>
    <name evidence="1" type="ORF">BD293_4405</name>
</gene>
<name>A0A543K3R7_9RHOB</name>
<evidence type="ECO:0000313" key="1">
    <source>
        <dbReference type="EMBL" id="TQM89728.1"/>
    </source>
</evidence>
<organism evidence="1 2">
    <name type="scientific">Roseinatronobacter monicus</name>
    <dbReference type="NCBI Taxonomy" id="393481"/>
    <lineage>
        <taxon>Bacteria</taxon>
        <taxon>Pseudomonadati</taxon>
        <taxon>Pseudomonadota</taxon>
        <taxon>Alphaproteobacteria</taxon>
        <taxon>Rhodobacterales</taxon>
        <taxon>Paracoccaceae</taxon>
        <taxon>Roseinatronobacter</taxon>
    </lineage>
</organism>
<dbReference type="Proteomes" id="UP000320582">
    <property type="component" value="Unassembled WGS sequence"/>
</dbReference>
<sequence length="48" mass="5229">MSTLRFGWGNSQGVFEWSAALSLWELHENVQLLDGHTSGTPAPQSTLA</sequence>
<protein>
    <submittedName>
        <fullName evidence="1">Uncharacterized protein</fullName>
    </submittedName>
</protein>
<dbReference type="AlphaFoldDB" id="A0A543K3R7"/>
<comment type="caution">
    <text evidence="1">The sequence shown here is derived from an EMBL/GenBank/DDBJ whole genome shotgun (WGS) entry which is preliminary data.</text>
</comment>
<reference evidence="1 2" key="1">
    <citation type="submission" date="2019-06" db="EMBL/GenBank/DDBJ databases">
        <title>Genomic Encyclopedia of Archaeal and Bacterial Type Strains, Phase II (KMG-II): from individual species to whole genera.</title>
        <authorList>
            <person name="Goeker M."/>
        </authorList>
    </citation>
    <scope>NUCLEOTIDE SEQUENCE [LARGE SCALE GENOMIC DNA]</scope>
    <source>
        <strain evidence="1 2">DSM 18423</strain>
    </source>
</reference>
<proteinExistence type="predicted"/>
<dbReference type="EMBL" id="VFPT01000005">
    <property type="protein sequence ID" value="TQM89728.1"/>
    <property type="molecule type" value="Genomic_DNA"/>
</dbReference>
<accession>A0A543K3R7</accession>
<keyword evidence="2" id="KW-1185">Reference proteome</keyword>
<evidence type="ECO:0000313" key="2">
    <source>
        <dbReference type="Proteomes" id="UP000320582"/>
    </source>
</evidence>